<name>A0ABM0U366_CAMSA</name>
<dbReference type="Proteomes" id="UP000694864">
    <property type="component" value="Chromosome 10"/>
</dbReference>
<dbReference type="InterPro" id="IPR040381">
    <property type="entry name" value="At4g14450-like"/>
</dbReference>
<proteinExistence type="predicted"/>
<organism evidence="2 3">
    <name type="scientific">Camelina sativa</name>
    <name type="common">False flax</name>
    <name type="synonym">Myagrum sativum</name>
    <dbReference type="NCBI Taxonomy" id="90675"/>
    <lineage>
        <taxon>Eukaryota</taxon>
        <taxon>Viridiplantae</taxon>
        <taxon>Streptophyta</taxon>
        <taxon>Embryophyta</taxon>
        <taxon>Tracheophyta</taxon>
        <taxon>Spermatophyta</taxon>
        <taxon>Magnoliopsida</taxon>
        <taxon>eudicotyledons</taxon>
        <taxon>Gunneridae</taxon>
        <taxon>Pentapetalae</taxon>
        <taxon>rosids</taxon>
        <taxon>malvids</taxon>
        <taxon>Brassicales</taxon>
        <taxon>Brassicaceae</taxon>
        <taxon>Camelineae</taxon>
        <taxon>Camelina</taxon>
    </lineage>
</organism>
<feature type="compositionally biased region" description="Low complexity" evidence="1">
    <location>
        <begin position="48"/>
        <end position="58"/>
    </location>
</feature>
<feature type="region of interest" description="Disordered" evidence="1">
    <location>
        <begin position="1"/>
        <end position="34"/>
    </location>
</feature>
<dbReference type="PANTHER" id="PTHR33912:SF11">
    <property type="entry name" value="(RAPE) HYPOTHETICAL PROTEIN"/>
    <property type="match status" value="1"/>
</dbReference>
<feature type="compositionally biased region" description="Basic and acidic residues" evidence="1">
    <location>
        <begin position="70"/>
        <end position="85"/>
    </location>
</feature>
<accession>A0ABM0U366</accession>
<dbReference type="PANTHER" id="PTHR33912">
    <property type="entry name" value="OS01G0939400 PROTEIN"/>
    <property type="match status" value="1"/>
</dbReference>
<dbReference type="GeneID" id="104718989"/>
<gene>
    <name evidence="3" type="primary">LOC104718989</name>
</gene>
<keyword evidence="2" id="KW-1185">Reference proteome</keyword>
<protein>
    <submittedName>
        <fullName evidence="3">Uncharacterized protein At4g14450, chloroplastic</fullName>
    </submittedName>
</protein>
<dbReference type="RefSeq" id="XP_010435121.1">
    <property type="nucleotide sequence ID" value="XM_010436819.2"/>
</dbReference>
<evidence type="ECO:0000313" key="2">
    <source>
        <dbReference type="Proteomes" id="UP000694864"/>
    </source>
</evidence>
<feature type="compositionally biased region" description="Polar residues" evidence="1">
    <location>
        <begin position="1"/>
        <end position="23"/>
    </location>
</feature>
<reference evidence="2" key="1">
    <citation type="journal article" date="2014" name="Nat. Commun.">
        <title>The emerging biofuel crop Camelina sativa retains a highly undifferentiated hexaploid genome structure.</title>
        <authorList>
            <person name="Kagale S."/>
            <person name="Koh C."/>
            <person name="Nixon J."/>
            <person name="Bollina V."/>
            <person name="Clarke W.E."/>
            <person name="Tuteja R."/>
            <person name="Spillane C."/>
            <person name="Robinson S.J."/>
            <person name="Links M.G."/>
            <person name="Clarke C."/>
            <person name="Higgins E.E."/>
            <person name="Huebert T."/>
            <person name="Sharpe A.G."/>
            <person name="Parkin I.A."/>
        </authorList>
    </citation>
    <scope>NUCLEOTIDE SEQUENCE [LARGE SCALE GENOMIC DNA]</scope>
    <source>
        <strain evidence="2">cv. DH55</strain>
    </source>
</reference>
<evidence type="ECO:0000313" key="3">
    <source>
        <dbReference type="RefSeq" id="XP_010435121.1"/>
    </source>
</evidence>
<feature type="region of interest" description="Disordered" evidence="1">
    <location>
        <begin position="48"/>
        <end position="85"/>
    </location>
</feature>
<reference evidence="3" key="2">
    <citation type="submission" date="2025-08" db="UniProtKB">
        <authorList>
            <consortium name="RefSeq"/>
        </authorList>
    </citation>
    <scope>IDENTIFICATION</scope>
    <source>
        <tissue evidence="3">Leaf</tissue>
    </source>
</reference>
<sequence length="109" mass="12025">MASRMQRTTSCPTGNDQQRSQLQRRGPSLMIKPSSSVSNWNVVIPLLSPVAPSPASSSKDQSHVPPPQNKTEKPGEEEVKKTPVFKKWEHPASPVSYEPTTFVLPFISV</sequence>
<evidence type="ECO:0000256" key="1">
    <source>
        <dbReference type="SAM" id="MobiDB-lite"/>
    </source>
</evidence>